<dbReference type="EMBL" id="UZAH01026453">
    <property type="protein sequence ID" value="VDO80981.1"/>
    <property type="molecule type" value="Genomic_DNA"/>
</dbReference>
<dbReference type="OrthoDB" id="5799199at2759"/>
<dbReference type="Proteomes" id="UP000050761">
    <property type="component" value="Unassembled WGS sequence"/>
</dbReference>
<dbReference type="AlphaFoldDB" id="A0A183FPG1"/>
<reference evidence="1 2" key="1">
    <citation type="submission" date="2018-11" db="EMBL/GenBank/DDBJ databases">
        <authorList>
            <consortium name="Pathogen Informatics"/>
        </authorList>
    </citation>
    <scope>NUCLEOTIDE SEQUENCE [LARGE SCALE GENOMIC DNA]</scope>
</reference>
<reference evidence="3" key="2">
    <citation type="submission" date="2019-09" db="UniProtKB">
        <authorList>
            <consortium name="WormBaseParasite"/>
        </authorList>
    </citation>
    <scope>IDENTIFICATION</scope>
</reference>
<sequence length="186" mass="21787">TRRLRNQSYLVNISDLLFNSVERENISSHVVINAIYFKITASDWSVFAYVRCTTTIMTLKPTHHIPTPSNMILLKVRFLKDNIAQGPYTQHKANQLVTFVATLERRQRELLHHANKVMKIDVICVSREARGLVELQLQSILFEERFIFELFQSWIREGPTLYAMFVPNRLQYNRTGCFTYVGVETF</sequence>
<evidence type="ECO:0000313" key="2">
    <source>
        <dbReference type="Proteomes" id="UP000050761"/>
    </source>
</evidence>
<keyword evidence="2" id="KW-1185">Reference proteome</keyword>
<accession>A0A3P7Y1W2</accession>
<evidence type="ECO:0000313" key="1">
    <source>
        <dbReference type="EMBL" id="VDO80981.1"/>
    </source>
</evidence>
<evidence type="ECO:0000313" key="3">
    <source>
        <dbReference type="WBParaSite" id="HPBE_0000949001-mRNA-1"/>
    </source>
</evidence>
<organism evidence="2 3">
    <name type="scientific">Heligmosomoides polygyrus</name>
    <name type="common">Parasitic roundworm</name>
    <dbReference type="NCBI Taxonomy" id="6339"/>
    <lineage>
        <taxon>Eukaryota</taxon>
        <taxon>Metazoa</taxon>
        <taxon>Ecdysozoa</taxon>
        <taxon>Nematoda</taxon>
        <taxon>Chromadorea</taxon>
        <taxon>Rhabditida</taxon>
        <taxon>Rhabditina</taxon>
        <taxon>Rhabditomorpha</taxon>
        <taxon>Strongyloidea</taxon>
        <taxon>Heligmosomidae</taxon>
        <taxon>Heligmosomoides</taxon>
    </lineage>
</organism>
<gene>
    <name evidence="1" type="ORF">HPBE_LOCUS9491</name>
</gene>
<accession>A0A183FPG1</accession>
<name>A0A183FPG1_HELPZ</name>
<protein>
    <submittedName>
        <fullName evidence="3">Neur_chan_LBD domain-containing protein</fullName>
    </submittedName>
</protein>
<proteinExistence type="predicted"/>
<dbReference type="WBParaSite" id="HPBE_0000949001-mRNA-1">
    <property type="protein sequence ID" value="HPBE_0000949001-mRNA-1"/>
    <property type="gene ID" value="HPBE_0000949001"/>
</dbReference>